<evidence type="ECO:0000313" key="2">
    <source>
        <dbReference type="EMBL" id="QBZ53743.1"/>
    </source>
</evidence>
<reference evidence="2 3" key="1">
    <citation type="journal article" date="2019" name="Mol. Biol. Evol.">
        <title>Blast fungal genomes show frequent chromosomal changes, gene gains and losses, and effector gene turnover.</title>
        <authorList>
            <person name="Gomez Luciano L.B."/>
            <person name="Jason Tsai I."/>
            <person name="Chuma I."/>
            <person name="Tosa Y."/>
            <person name="Chen Y.H."/>
            <person name="Li J.Y."/>
            <person name="Li M.Y."/>
            <person name="Jade Lu M.Y."/>
            <person name="Nakayashiki H."/>
            <person name="Li W.H."/>
        </authorList>
    </citation>
    <scope>NUCLEOTIDE SEQUENCE [LARGE SCALE GENOMIC DNA]</scope>
    <source>
        <strain evidence="2">MZ5-1-6</strain>
    </source>
</reference>
<name>A0A4P7MUK4_PYROR</name>
<sequence length="91" mass="9643">MPCNTQTMDEAPGNPHLLGLPGDGTAMGSICPYGDRSSTRAGTLACGGHASGRQANQKTALPHERFEGLPRTLTLLPHLTSQPMGFFILHM</sequence>
<evidence type="ECO:0000313" key="3">
    <source>
        <dbReference type="Proteomes" id="UP000294847"/>
    </source>
</evidence>
<gene>
    <name evidence="2" type="ORF">PoMZ_09433</name>
</gene>
<organism evidence="2 3">
    <name type="scientific">Pyricularia oryzae</name>
    <name type="common">Rice blast fungus</name>
    <name type="synonym">Magnaporthe oryzae</name>
    <dbReference type="NCBI Taxonomy" id="318829"/>
    <lineage>
        <taxon>Eukaryota</taxon>
        <taxon>Fungi</taxon>
        <taxon>Dikarya</taxon>
        <taxon>Ascomycota</taxon>
        <taxon>Pezizomycotina</taxon>
        <taxon>Sordariomycetes</taxon>
        <taxon>Sordariomycetidae</taxon>
        <taxon>Magnaporthales</taxon>
        <taxon>Pyriculariaceae</taxon>
        <taxon>Pyricularia</taxon>
    </lineage>
</organism>
<protein>
    <submittedName>
        <fullName evidence="2">Uncharacterized protein</fullName>
    </submittedName>
</protein>
<dbReference type="OMA" id="TAMGSIC"/>
<dbReference type="AlphaFoldDB" id="A0A4P7MUK4"/>
<evidence type="ECO:0000256" key="1">
    <source>
        <dbReference type="SAM" id="MobiDB-lite"/>
    </source>
</evidence>
<dbReference type="Proteomes" id="UP000294847">
    <property type="component" value="Chromosome 1"/>
</dbReference>
<feature type="region of interest" description="Disordered" evidence="1">
    <location>
        <begin position="1"/>
        <end position="21"/>
    </location>
</feature>
<dbReference type="EMBL" id="CP034204">
    <property type="protein sequence ID" value="QBZ53743.1"/>
    <property type="molecule type" value="Genomic_DNA"/>
</dbReference>
<proteinExistence type="predicted"/>
<accession>A0A4P7MUK4</accession>